<dbReference type="InterPro" id="IPR003790">
    <property type="entry name" value="GHL10"/>
</dbReference>
<dbReference type="Proteomes" id="UP000004478">
    <property type="component" value="Unassembled WGS sequence"/>
</dbReference>
<dbReference type="SUPFAM" id="SSF51445">
    <property type="entry name" value="(Trans)glycosidases"/>
    <property type="match status" value="1"/>
</dbReference>
<name>K1LBH4_CECL9</name>
<organism evidence="3 4">
    <name type="scientific">Cecembia lonarensis (strain CCUG 58316 / KCTC 22772 / LW9)</name>
    <dbReference type="NCBI Taxonomy" id="1225176"/>
    <lineage>
        <taxon>Bacteria</taxon>
        <taxon>Pseudomonadati</taxon>
        <taxon>Bacteroidota</taxon>
        <taxon>Cytophagia</taxon>
        <taxon>Cytophagales</taxon>
        <taxon>Cyclobacteriaceae</taxon>
        <taxon>Cecembia</taxon>
    </lineage>
</organism>
<dbReference type="InterPro" id="IPR017853">
    <property type="entry name" value="GH"/>
</dbReference>
<proteinExistence type="predicted"/>
<sequence length="557" mass="65293">MKLNFYTKGIGLTMMVGCFLFFLFQSCKSSAPTSATLTAPYVDGLEEGYPSRVYSNLPKTLYYRAIEMDMPQSLREFRGVWIATVANIDWPSSPNDPYAKQKEDFIKLLDYYQSLNFNAVIVQIRTAGDAFYPSRYAPWSKYLTGKQGKRPDTLEDPLSWMILESKRRGFEFHAWLNPYRATMNMEISELSPEHDVLNYPQWMVKYDNKYFYNPGLPEVKSHLLKIIEEVVKNYNIDAIHFDDYFYPYQVSGQVFDDEDAYRRYAKQGQSKADWRRENVDDLVFAISQLIQSEKPWVQFGISPFGVWRNISQDPRGSNTQTAQTNYDHLYADVLKWTENKWLDYLIPQLYWSTDFEAASYRELLNWWSRNHNNTTIYIGNGAYKIRDNADPAWNDPMELINQLSLSNMTPHVYGNTFFSARSMFQKNQDVAQLIKNYHYEFPVLSPIPHRQTIPPPSIVDPILILHGEGYAFQFREVVKPDYRYALIYTAPTLNDLQRRAEETNFQKIYLDDNDRFVVPILSFEGKPYIALSFIDRFGVETKPLVYKIEGKLLTRTE</sequence>
<dbReference type="PANTHER" id="PTHR43405:SF1">
    <property type="entry name" value="GLYCOSYL HYDROLASE DIGH"/>
    <property type="match status" value="1"/>
</dbReference>
<dbReference type="InterPro" id="IPR052177">
    <property type="entry name" value="Divisome_Glycosyl_Hydrolase"/>
</dbReference>
<dbReference type="PROSITE" id="PS51257">
    <property type="entry name" value="PROKAR_LIPOPROTEIN"/>
    <property type="match status" value="1"/>
</dbReference>
<feature type="domain" description="Glycosyl hydrolase-like 10" evidence="2">
    <location>
        <begin position="76"/>
        <end position="394"/>
    </location>
</feature>
<dbReference type="PANTHER" id="PTHR43405">
    <property type="entry name" value="GLYCOSYL HYDROLASE DIGH"/>
    <property type="match status" value="1"/>
</dbReference>
<dbReference type="Pfam" id="PF02638">
    <property type="entry name" value="GHL10"/>
    <property type="match status" value="1"/>
</dbReference>
<dbReference type="OrthoDB" id="9773203at2"/>
<dbReference type="RefSeq" id="WP_009186708.1">
    <property type="nucleotide sequence ID" value="NZ_AMGM01000099.1"/>
</dbReference>
<evidence type="ECO:0000313" key="3">
    <source>
        <dbReference type="EMBL" id="EKB47698.1"/>
    </source>
</evidence>
<evidence type="ECO:0000313" key="4">
    <source>
        <dbReference type="Proteomes" id="UP000004478"/>
    </source>
</evidence>
<gene>
    <name evidence="3" type="ORF">B879_03695</name>
</gene>
<dbReference type="EMBL" id="AMGM01000099">
    <property type="protein sequence ID" value="EKB47698.1"/>
    <property type="molecule type" value="Genomic_DNA"/>
</dbReference>
<dbReference type="Gene3D" id="3.20.20.80">
    <property type="entry name" value="Glycosidases"/>
    <property type="match status" value="1"/>
</dbReference>
<dbReference type="AlphaFoldDB" id="K1LBH4"/>
<evidence type="ECO:0000256" key="1">
    <source>
        <dbReference type="ARBA" id="ARBA00022729"/>
    </source>
</evidence>
<protein>
    <recommendedName>
        <fullName evidence="2">Glycosyl hydrolase-like 10 domain-containing protein</fullName>
    </recommendedName>
</protein>
<comment type="caution">
    <text evidence="3">The sequence shown here is derived from an EMBL/GenBank/DDBJ whole genome shotgun (WGS) entry which is preliminary data.</text>
</comment>
<accession>K1LBH4</accession>
<keyword evidence="4" id="KW-1185">Reference proteome</keyword>
<dbReference type="PATRIC" id="fig|1225176.3.peg.3927"/>
<evidence type="ECO:0000259" key="2">
    <source>
        <dbReference type="Pfam" id="PF02638"/>
    </source>
</evidence>
<reference evidence="3 4" key="1">
    <citation type="journal article" date="2012" name="J. Bacteriol.">
        <title>Draft Genome Sequence of Cecembia lonarensis Strain LW9T, Isolated from Lonar Lake, a Haloalkaline Lake in India.</title>
        <authorList>
            <person name="Shivaji S."/>
            <person name="Ara S."/>
            <person name="Singh A."/>
            <person name="Pinnaka A.K."/>
        </authorList>
    </citation>
    <scope>NUCLEOTIDE SEQUENCE [LARGE SCALE GENOMIC DNA]</scope>
    <source>
        <strain evidence="3 4">LW9</strain>
    </source>
</reference>
<keyword evidence="1" id="KW-0732">Signal</keyword>